<comment type="caution">
    <text evidence="9">The sequence shown here is derived from an EMBL/GenBank/DDBJ whole genome shotgun (WGS) entry which is preliminary data.</text>
</comment>
<feature type="transmembrane region" description="Helical" evidence="7">
    <location>
        <begin position="330"/>
        <end position="347"/>
    </location>
</feature>
<feature type="domain" description="Major facilitator superfamily (MFS) profile" evidence="8">
    <location>
        <begin position="9"/>
        <end position="446"/>
    </location>
</feature>
<dbReference type="NCBIfam" id="TIGR00711">
    <property type="entry name" value="efflux_EmrB"/>
    <property type="match status" value="1"/>
</dbReference>
<feature type="transmembrane region" description="Helical" evidence="7">
    <location>
        <begin position="164"/>
        <end position="184"/>
    </location>
</feature>
<feature type="transmembrane region" description="Helical" evidence="7">
    <location>
        <begin position="101"/>
        <end position="123"/>
    </location>
</feature>
<comment type="subcellular location">
    <subcellularLocation>
        <location evidence="1">Cell membrane</location>
        <topology evidence="1">Multi-pass membrane protein</topology>
    </subcellularLocation>
</comment>
<feature type="transmembrane region" description="Helical" evidence="7">
    <location>
        <begin position="222"/>
        <end position="244"/>
    </location>
</feature>
<gene>
    <name evidence="9" type="ORF">LWC34_14980</name>
</gene>
<feature type="transmembrane region" description="Helical" evidence="7">
    <location>
        <begin position="76"/>
        <end position="95"/>
    </location>
</feature>
<dbReference type="SUPFAM" id="SSF103473">
    <property type="entry name" value="MFS general substrate transporter"/>
    <property type="match status" value="2"/>
</dbReference>
<dbReference type="PROSITE" id="PS00216">
    <property type="entry name" value="SUGAR_TRANSPORT_1"/>
    <property type="match status" value="1"/>
</dbReference>
<reference evidence="9 10" key="1">
    <citation type="submission" date="2021-12" db="EMBL/GenBank/DDBJ databases">
        <title>Genome sequence of Kibdelosporangium philippinense ATCC 49844.</title>
        <authorList>
            <person name="Fedorov E.A."/>
            <person name="Omeragic M."/>
            <person name="Shalygina K.F."/>
            <person name="Maclea K.S."/>
        </authorList>
    </citation>
    <scope>NUCLEOTIDE SEQUENCE [LARGE SCALE GENOMIC DNA]</scope>
    <source>
        <strain evidence="9 10">ATCC 49844</strain>
    </source>
</reference>
<keyword evidence="3" id="KW-1003">Cell membrane</keyword>
<feature type="transmembrane region" description="Helical" evidence="7">
    <location>
        <begin position="300"/>
        <end position="318"/>
    </location>
</feature>
<evidence type="ECO:0000313" key="10">
    <source>
        <dbReference type="Proteomes" id="UP001521150"/>
    </source>
</evidence>
<dbReference type="RefSeq" id="WP_233725666.1">
    <property type="nucleotide sequence ID" value="NZ_JAJVCN010000001.1"/>
</dbReference>
<evidence type="ECO:0000259" key="8">
    <source>
        <dbReference type="PROSITE" id="PS50850"/>
    </source>
</evidence>
<dbReference type="PROSITE" id="PS50850">
    <property type="entry name" value="MFS"/>
    <property type="match status" value="1"/>
</dbReference>
<evidence type="ECO:0000256" key="3">
    <source>
        <dbReference type="ARBA" id="ARBA00022475"/>
    </source>
</evidence>
<dbReference type="InterPro" id="IPR004638">
    <property type="entry name" value="EmrB-like"/>
</dbReference>
<dbReference type="CDD" id="cd17321">
    <property type="entry name" value="MFS_MMR_MDR_like"/>
    <property type="match status" value="1"/>
</dbReference>
<feature type="transmembrane region" description="Helical" evidence="7">
    <location>
        <begin position="196"/>
        <end position="216"/>
    </location>
</feature>
<dbReference type="InterPro" id="IPR005829">
    <property type="entry name" value="Sugar_transporter_CS"/>
</dbReference>
<sequence>MQLARQWKVLIVTSVAVFMALLDVTIVNVAFPDMRASFANVPLSDLSWVLNAYNVVFAAMLVPAGRLADRLGRKRTFLTGLVVFVAASVLCGAAPSVEVLIAARVVQAVGAAALVPISLSLVLPEFPPERRGTAVALSTMTGAIAAAAGPSLGGVLVSWQGWRWVFFVNLIVFALVFVPAVRLLRESSKDVEARWPDMVGAGLLALSIGFLALSLVKGEDWGWGSVRVVAGFAAAVGLMVWFVVRSKRHESPVFELSLFRSKGFSAANAGAFVFNVGFYAVLLCNILFLTGVWHYSEADAGLAVTPGPVVAALTAPFAGRLVDRFGSRAIAVPGGLVFGAGALWLSLHGDSSYLTGFLPGMLMTGLGVGLSIPSFTSAAVSQLPANRMATGTGITSAARQIGAVVGIAMLIAVVRVGYAEVYLVIAIAGGLAAVAASLVSRVPSPQ</sequence>
<keyword evidence="10" id="KW-1185">Reference proteome</keyword>
<dbReference type="Gene3D" id="1.20.1250.20">
    <property type="entry name" value="MFS general substrate transporter like domains"/>
    <property type="match status" value="1"/>
</dbReference>
<feature type="transmembrane region" description="Helical" evidence="7">
    <location>
        <begin position="46"/>
        <end position="64"/>
    </location>
</feature>
<evidence type="ECO:0000256" key="6">
    <source>
        <dbReference type="ARBA" id="ARBA00023136"/>
    </source>
</evidence>
<proteinExistence type="predicted"/>
<keyword evidence="5 7" id="KW-1133">Transmembrane helix</keyword>
<dbReference type="InterPro" id="IPR036259">
    <property type="entry name" value="MFS_trans_sf"/>
</dbReference>
<protein>
    <submittedName>
        <fullName evidence="9">MFS transporter</fullName>
    </submittedName>
</protein>
<feature type="transmembrane region" description="Helical" evidence="7">
    <location>
        <begin position="421"/>
        <end position="440"/>
    </location>
</feature>
<evidence type="ECO:0000256" key="7">
    <source>
        <dbReference type="SAM" id="Phobius"/>
    </source>
</evidence>
<keyword evidence="4 7" id="KW-0812">Transmembrane</keyword>
<dbReference type="InterPro" id="IPR011701">
    <property type="entry name" value="MFS"/>
</dbReference>
<feature type="transmembrane region" description="Helical" evidence="7">
    <location>
        <begin position="9"/>
        <end position="31"/>
    </location>
</feature>
<evidence type="ECO:0000256" key="5">
    <source>
        <dbReference type="ARBA" id="ARBA00022989"/>
    </source>
</evidence>
<dbReference type="PRINTS" id="PR01036">
    <property type="entry name" value="TCRTETB"/>
</dbReference>
<feature type="transmembrane region" description="Helical" evidence="7">
    <location>
        <begin position="353"/>
        <end position="376"/>
    </location>
</feature>
<accession>A0ABS8ZC69</accession>
<organism evidence="9 10">
    <name type="scientific">Kibdelosporangium philippinense</name>
    <dbReference type="NCBI Taxonomy" id="211113"/>
    <lineage>
        <taxon>Bacteria</taxon>
        <taxon>Bacillati</taxon>
        <taxon>Actinomycetota</taxon>
        <taxon>Actinomycetes</taxon>
        <taxon>Pseudonocardiales</taxon>
        <taxon>Pseudonocardiaceae</taxon>
        <taxon>Kibdelosporangium</taxon>
    </lineage>
</organism>
<name>A0ABS8ZC69_9PSEU</name>
<keyword evidence="2" id="KW-0813">Transport</keyword>
<dbReference type="Gene3D" id="1.20.1720.10">
    <property type="entry name" value="Multidrug resistance protein D"/>
    <property type="match status" value="1"/>
</dbReference>
<feature type="transmembrane region" description="Helical" evidence="7">
    <location>
        <begin position="135"/>
        <end position="158"/>
    </location>
</feature>
<evidence type="ECO:0000313" key="9">
    <source>
        <dbReference type="EMBL" id="MCE7004128.1"/>
    </source>
</evidence>
<dbReference type="Pfam" id="PF07690">
    <property type="entry name" value="MFS_1"/>
    <property type="match status" value="2"/>
</dbReference>
<dbReference type="EMBL" id="JAJVCN010000001">
    <property type="protein sequence ID" value="MCE7004128.1"/>
    <property type="molecule type" value="Genomic_DNA"/>
</dbReference>
<dbReference type="PANTHER" id="PTHR42718">
    <property type="entry name" value="MAJOR FACILITATOR SUPERFAMILY MULTIDRUG TRANSPORTER MFSC"/>
    <property type="match status" value="1"/>
</dbReference>
<evidence type="ECO:0000256" key="4">
    <source>
        <dbReference type="ARBA" id="ARBA00022692"/>
    </source>
</evidence>
<dbReference type="InterPro" id="IPR020846">
    <property type="entry name" value="MFS_dom"/>
</dbReference>
<dbReference type="Proteomes" id="UP001521150">
    <property type="component" value="Unassembled WGS sequence"/>
</dbReference>
<feature type="transmembrane region" description="Helical" evidence="7">
    <location>
        <begin position="397"/>
        <end position="415"/>
    </location>
</feature>
<evidence type="ECO:0000256" key="2">
    <source>
        <dbReference type="ARBA" id="ARBA00022448"/>
    </source>
</evidence>
<keyword evidence="6 7" id="KW-0472">Membrane</keyword>
<evidence type="ECO:0000256" key="1">
    <source>
        <dbReference type="ARBA" id="ARBA00004651"/>
    </source>
</evidence>
<feature type="transmembrane region" description="Helical" evidence="7">
    <location>
        <begin position="265"/>
        <end position="288"/>
    </location>
</feature>
<dbReference type="PANTHER" id="PTHR42718:SF48">
    <property type="entry name" value="CONSERVED TWO-DOMAIN MEMBRANE PROTEIN-RELATED"/>
    <property type="match status" value="1"/>
</dbReference>